<protein>
    <submittedName>
        <fullName evidence="1">Uncharacterized protein</fullName>
    </submittedName>
</protein>
<evidence type="ECO:0000313" key="1">
    <source>
        <dbReference type="EMBL" id="GBP34479.1"/>
    </source>
</evidence>
<dbReference type="Proteomes" id="UP000299102">
    <property type="component" value="Unassembled WGS sequence"/>
</dbReference>
<proteinExistence type="predicted"/>
<dbReference type="EMBL" id="BGZK01000289">
    <property type="protein sequence ID" value="GBP34479.1"/>
    <property type="molecule type" value="Genomic_DNA"/>
</dbReference>
<accession>A0A4C1V746</accession>
<sequence>MELQFSRACFSTNNQASPVVRRVGARAVNIRGPSPPLRLHRDAWHVQEFLDGVQSSEFYFVQVPQLYKEETARTVSAGRNAMSIPVVVVPSRCPEVIVITAVGNRSLSLNSSTVAEKKRSPVLKSQARSVPDFFLIRRSVSSDSGDSPPLWKDILWFAGGLRVSGLPAIARLMDFRLRRVVVRKWGGGRDTGVGADTADAYYVSPWPDVRRYGRFWRESFFSSMAANLDA</sequence>
<keyword evidence="2" id="KW-1185">Reference proteome</keyword>
<evidence type="ECO:0000313" key="2">
    <source>
        <dbReference type="Proteomes" id="UP000299102"/>
    </source>
</evidence>
<dbReference type="AlphaFoldDB" id="A0A4C1V746"/>
<gene>
    <name evidence="1" type="ORF">EVAR_29874_1</name>
</gene>
<comment type="caution">
    <text evidence="1">The sequence shown here is derived from an EMBL/GenBank/DDBJ whole genome shotgun (WGS) entry which is preliminary data.</text>
</comment>
<name>A0A4C1V746_EUMVA</name>
<organism evidence="1 2">
    <name type="scientific">Eumeta variegata</name>
    <name type="common">Bagworm moth</name>
    <name type="synonym">Eumeta japonica</name>
    <dbReference type="NCBI Taxonomy" id="151549"/>
    <lineage>
        <taxon>Eukaryota</taxon>
        <taxon>Metazoa</taxon>
        <taxon>Ecdysozoa</taxon>
        <taxon>Arthropoda</taxon>
        <taxon>Hexapoda</taxon>
        <taxon>Insecta</taxon>
        <taxon>Pterygota</taxon>
        <taxon>Neoptera</taxon>
        <taxon>Endopterygota</taxon>
        <taxon>Lepidoptera</taxon>
        <taxon>Glossata</taxon>
        <taxon>Ditrysia</taxon>
        <taxon>Tineoidea</taxon>
        <taxon>Psychidae</taxon>
        <taxon>Oiketicinae</taxon>
        <taxon>Eumeta</taxon>
    </lineage>
</organism>
<reference evidence="1 2" key="1">
    <citation type="journal article" date="2019" name="Commun. Biol.">
        <title>The bagworm genome reveals a unique fibroin gene that provides high tensile strength.</title>
        <authorList>
            <person name="Kono N."/>
            <person name="Nakamura H."/>
            <person name="Ohtoshi R."/>
            <person name="Tomita M."/>
            <person name="Numata K."/>
            <person name="Arakawa K."/>
        </authorList>
    </citation>
    <scope>NUCLEOTIDE SEQUENCE [LARGE SCALE GENOMIC DNA]</scope>
</reference>